<dbReference type="PANTHER" id="PTHR36492">
    <property type="match status" value="1"/>
</dbReference>
<proteinExistence type="predicted"/>
<dbReference type="EMBL" id="HBGU01086093">
    <property type="protein sequence ID" value="CAD9555197.1"/>
    <property type="molecule type" value="Transcribed_RNA"/>
</dbReference>
<dbReference type="InterPro" id="IPR052963">
    <property type="entry name" value="Pantetheine_PDE"/>
</dbReference>
<protein>
    <recommendedName>
        <fullName evidence="2">Calcineurin-like phosphoesterase domain-containing protein</fullName>
    </recommendedName>
</protein>
<reference evidence="1" key="1">
    <citation type="submission" date="2021-01" db="EMBL/GenBank/DDBJ databases">
        <authorList>
            <person name="Corre E."/>
            <person name="Pelletier E."/>
            <person name="Niang G."/>
            <person name="Scheremetjew M."/>
            <person name="Finn R."/>
            <person name="Kale V."/>
            <person name="Holt S."/>
            <person name="Cochrane G."/>
            <person name="Meng A."/>
            <person name="Brown T."/>
            <person name="Cohen L."/>
        </authorList>
    </citation>
    <scope>NUCLEOTIDE SEQUENCE</scope>
    <source>
        <strain evidence="1">UTEX LB 985</strain>
    </source>
</reference>
<organism evidence="1">
    <name type="scientific">Haptolina brevifila</name>
    <dbReference type="NCBI Taxonomy" id="156173"/>
    <lineage>
        <taxon>Eukaryota</taxon>
        <taxon>Haptista</taxon>
        <taxon>Haptophyta</taxon>
        <taxon>Prymnesiophyceae</taxon>
        <taxon>Prymnesiales</taxon>
        <taxon>Prymnesiaceae</taxon>
        <taxon>Haptolina</taxon>
    </lineage>
</organism>
<gene>
    <name evidence="1" type="ORF">CBRE1094_LOCUS47001</name>
</gene>
<dbReference type="AlphaFoldDB" id="A0A7S2JT84"/>
<dbReference type="SUPFAM" id="SSF56300">
    <property type="entry name" value="Metallo-dependent phosphatases"/>
    <property type="match status" value="1"/>
</dbReference>
<evidence type="ECO:0000313" key="1">
    <source>
        <dbReference type="EMBL" id="CAD9555197.1"/>
    </source>
</evidence>
<dbReference type="InterPro" id="IPR029052">
    <property type="entry name" value="Metallo-depent_PP-like"/>
</dbReference>
<sequence length="301" mass="33311">MNQPWVDASYDAPVITASHFLPRPELMPPRKSWGRKAYICDAVGSHLLEGQLRRLGAKMHIFGHTHISWDGYYDGVHYMQNAVRYPQERIAWKSRVDEIQTSTDLRNILVWASNDPSNFCPWPGRCGKCERSAPPDAQVCPPSRVAPDQIADSRRFVYTLPAVTYGIGDDEKHLWATVPLPAGWPQLYGSGSLTVRWRDQGWGSQKGMLWGRLVVAGSPSVSPAWIPLSTHFAPQRWVEESFQLPPSWFPHGAGAVSLAAVPGGRATPTALELGYVVGSKEDGTGHQLQVQDGGVLVLEPR</sequence>
<evidence type="ECO:0008006" key="2">
    <source>
        <dbReference type="Google" id="ProtNLM"/>
    </source>
</evidence>
<name>A0A7S2JT84_9EUKA</name>
<dbReference type="PANTHER" id="PTHR36492:SF2">
    <property type="entry name" value="[ACYL-CARRIER-PROTEIN] PHOSPHODIESTERASE PPTH"/>
    <property type="match status" value="1"/>
</dbReference>
<dbReference type="CDD" id="cd00838">
    <property type="entry name" value="MPP_superfamily"/>
    <property type="match status" value="1"/>
</dbReference>
<accession>A0A7S2JT84</accession>